<dbReference type="GO" id="GO:0005737">
    <property type="term" value="C:cytoplasm"/>
    <property type="evidence" value="ECO:0007669"/>
    <property type="project" value="UniProtKB-SubCell"/>
</dbReference>
<dbReference type="PROSITE" id="PS50089">
    <property type="entry name" value="ZF_RING_2"/>
    <property type="match status" value="1"/>
</dbReference>
<comment type="similarity">
    <text evidence="3 11">Belongs to the Deltex family.</text>
</comment>
<name>I3K6E8_ORENI</name>
<dbReference type="GO" id="GO:0016567">
    <property type="term" value="P:protein ubiquitination"/>
    <property type="evidence" value="ECO:0007669"/>
    <property type="project" value="UniProtKB-UniRule"/>
</dbReference>
<evidence type="ECO:0000256" key="2">
    <source>
        <dbReference type="ARBA" id="ARBA00004906"/>
    </source>
</evidence>
<comment type="catalytic activity">
    <reaction evidence="1 11">
        <text>S-ubiquitinyl-[E2 ubiquitin-conjugating enzyme]-L-cysteine + [acceptor protein]-L-lysine = [E2 ubiquitin-conjugating enzyme]-L-cysteine + N(6)-ubiquitinyl-[acceptor protein]-L-lysine.</text>
        <dbReference type="EC" id="2.3.2.27"/>
    </reaction>
</comment>
<dbReference type="InterPro" id="IPR039396">
    <property type="entry name" value="Deltex_C"/>
</dbReference>
<dbReference type="HOGENOM" id="CLU_030422_4_0_1"/>
<dbReference type="InterPro" id="IPR013083">
    <property type="entry name" value="Znf_RING/FYVE/PHD"/>
</dbReference>
<dbReference type="SUPFAM" id="SSF117839">
    <property type="entry name" value="WWE domain"/>
    <property type="match status" value="2"/>
</dbReference>
<dbReference type="Ensembl" id="ENSONIT00000016708.2">
    <property type="protein sequence ID" value="ENSONIP00000016693.2"/>
    <property type="gene ID" value="ENSONIG00000013272.2"/>
</dbReference>
<dbReference type="FunFam" id="3.30.40.10:FF:000097">
    <property type="entry name" value="E3 ubiquitin-protein ligase DTX4"/>
    <property type="match status" value="1"/>
</dbReference>
<accession>I3K6E8</accession>
<dbReference type="PANTHER" id="PTHR12622">
    <property type="entry name" value="DELTEX-RELATED"/>
    <property type="match status" value="1"/>
</dbReference>
<evidence type="ECO:0000313" key="15">
    <source>
        <dbReference type="Ensembl" id="ENSONIP00000016693.2"/>
    </source>
</evidence>
<keyword evidence="6" id="KW-0677">Repeat</keyword>
<feature type="domain" description="WWE" evidence="14">
    <location>
        <begin position="112"/>
        <end position="188"/>
    </location>
</feature>
<comment type="pathway">
    <text evidence="2 11">Protein modification; protein ubiquitination.</text>
</comment>
<evidence type="ECO:0000256" key="8">
    <source>
        <dbReference type="ARBA" id="ARBA00022833"/>
    </source>
</evidence>
<dbReference type="Gene3D" id="3.30.720.50">
    <property type="match status" value="2"/>
</dbReference>
<dbReference type="SMART" id="SM00184">
    <property type="entry name" value="RING"/>
    <property type="match status" value="1"/>
</dbReference>
<keyword evidence="5 11" id="KW-0479">Metal-binding</keyword>
<evidence type="ECO:0000256" key="6">
    <source>
        <dbReference type="ARBA" id="ARBA00022737"/>
    </source>
</evidence>
<evidence type="ECO:0000256" key="11">
    <source>
        <dbReference type="RuleBase" id="RU367105"/>
    </source>
</evidence>
<dbReference type="GO" id="GO:0061630">
    <property type="term" value="F:ubiquitin protein ligase activity"/>
    <property type="evidence" value="ECO:0007669"/>
    <property type="project" value="UniProtKB-UniRule"/>
</dbReference>
<sequence>MAIVSGSCARVNGSRNGPPVSATPSGSVGQSQPMIAVWEWQDDQGYWRPYSGQVSAYIERCLSPRGHRGGAPGSTSICLGQSDPSLSPYLIDIPSLKQFRQDTGKTRSVRRSLFAQSSGLGSGVYWEWANDEGGWTPYETRTSILLEHSYQARQGTADLGPHGYNYIVDLTSLAQVNKSTGFRRQVRRQCNLPYPLASSGPPAIPSGPACSCQQCLSHSSTGPMPSRSRHSFSSGSLNRPSLQGTGRAVAAHPTSVYSPYPRRPLSVGGMSWGSPWAPPTSGSQLSASLTNSTSANGLSVPSISVQLNGSTSVSSALAASTQRPEEVIQRYMEVVAGVQDEDCIICMDQLSNPSGYETPSTEEGGQSIQPDTVGKFIKCGHTLHMLCMLAMYNNGTKDGSLQCPSCKTIYGEKTGTQPKGKMEIYSIAQSLPGHPDCGTIQIIYSIPPGIQGPEHPNPGQPYTCRGFPRFCFLPDNDKGRKVLELLKVAWMRRLIFTVGTSSTTGEPDTVVWNGIHHKTEMMSNLSGHGYPDPNYLDNVLSELASQGVTEDCLKPPGSGSGAS</sequence>
<dbReference type="EC" id="2.3.2.27" evidence="11"/>
<keyword evidence="9" id="KW-0914">Notch signaling pathway</keyword>
<dbReference type="InterPro" id="IPR004170">
    <property type="entry name" value="WWE_dom"/>
</dbReference>
<dbReference type="InterPro" id="IPR039398">
    <property type="entry name" value="Deltex_fam"/>
</dbReference>
<evidence type="ECO:0000256" key="3">
    <source>
        <dbReference type="ARBA" id="ARBA00009413"/>
    </source>
</evidence>
<dbReference type="Pfam" id="PF02825">
    <property type="entry name" value="WWE"/>
    <property type="match status" value="2"/>
</dbReference>
<dbReference type="Gene3D" id="3.30.40.10">
    <property type="entry name" value="Zinc/RING finger domain, C3HC4 (zinc finger)"/>
    <property type="match status" value="1"/>
</dbReference>
<keyword evidence="4 11" id="KW-0808">Transferase</keyword>
<dbReference type="UniPathway" id="UPA00143"/>
<dbReference type="FunFam" id="3.30.390.130:FF:000001">
    <property type="entry name" value="Probable E3 ubiquitin-protein ligase DTX3"/>
    <property type="match status" value="1"/>
</dbReference>
<dbReference type="InterPro" id="IPR001841">
    <property type="entry name" value="Znf_RING"/>
</dbReference>
<evidence type="ECO:0000313" key="16">
    <source>
        <dbReference type="Proteomes" id="UP000005207"/>
    </source>
</evidence>
<reference evidence="15" key="2">
    <citation type="submission" date="2025-08" db="UniProtKB">
        <authorList>
            <consortium name="Ensembl"/>
        </authorList>
    </citation>
    <scope>IDENTIFICATION</scope>
</reference>
<comment type="subcellular location">
    <subcellularLocation>
        <location evidence="11">Cytoplasm</location>
    </subcellularLocation>
</comment>
<organism evidence="15 16">
    <name type="scientific">Oreochromis niloticus</name>
    <name type="common">Nile tilapia</name>
    <name type="synonym">Tilapia nilotica</name>
    <dbReference type="NCBI Taxonomy" id="8128"/>
    <lineage>
        <taxon>Eukaryota</taxon>
        <taxon>Metazoa</taxon>
        <taxon>Chordata</taxon>
        <taxon>Craniata</taxon>
        <taxon>Vertebrata</taxon>
        <taxon>Euteleostomi</taxon>
        <taxon>Actinopterygii</taxon>
        <taxon>Neopterygii</taxon>
        <taxon>Teleostei</taxon>
        <taxon>Neoteleostei</taxon>
        <taxon>Acanthomorphata</taxon>
        <taxon>Ovalentaria</taxon>
        <taxon>Cichlomorphae</taxon>
        <taxon>Cichliformes</taxon>
        <taxon>Cichlidae</taxon>
        <taxon>African cichlids</taxon>
        <taxon>Pseudocrenilabrinae</taxon>
        <taxon>Oreochromini</taxon>
        <taxon>Oreochromis</taxon>
    </lineage>
</organism>
<feature type="domain" description="RING-type" evidence="13">
    <location>
        <begin position="343"/>
        <end position="407"/>
    </location>
</feature>
<dbReference type="STRING" id="8128.ENSONIP00000070570"/>
<dbReference type="InterPro" id="IPR018123">
    <property type="entry name" value="WWE-dom_subgr"/>
</dbReference>
<feature type="region of interest" description="Disordered" evidence="12">
    <location>
        <begin position="1"/>
        <end position="30"/>
    </location>
</feature>
<dbReference type="Pfam" id="PF00097">
    <property type="entry name" value="zf-C3HC4"/>
    <property type="match status" value="1"/>
</dbReference>
<reference evidence="16" key="1">
    <citation type="submission" date="2012-01" db="EMBL/GenBank/DDBJ databases">
        <title>The Genome Sequence of Oreochromis niloticus (Nile Tilapia).</title>
        <authorList>
            <consortium name="Broad Institute Genome Assembly Team"/>
            <consortium name="Broad Institute Sequencing Platform"/>
            <person name="Di Palma F."/>
            <person name="Johnson J."/>
            <person name="Lander E.S."/>
            <person name="Lindblad-Toh K."/>
        </authorList>
    </citation>
    <scope>NUCLEOTIDE SEQUENCE [LARGE SCALE GENOMIC DNA]</scope>
</reference>
<feature type="domain" description="WWE" evidence="14">
    <location>
        <begin position="23"/>
        <end position="111"/>
    </location>
</feature>
<dbReference type="InterPro" id="IPR037197">
    <property type="entry name" value="WWE_dom_sf"/>
</dbReference>
<evidence type="ECO:0000256" key="10">
    <source>
        <dbReference type="PROSITE-ProRule" id="PRU00175"/>
    </source>
</evidence>
<keyword evidence="16" id="KW-1185">Reference proteome</keyword>
<dbReference type="OrthoDB" id="2449614at2759"/>
<keyword evidence="7 10" id="KW-0863">Zinc-finger</keyword>
<evidence type="ECO:0000259" key="14">
    <source>
        <dbReference type="PROSITE" id="PS50918"/>
    </source>
</evidence>
<dbReference type="SUPFAM" id="SSF57850">
    <property type="entry name" value="RING/U-box"/>
    <property type="match status" value="1"/>
</dbReference>
<dbReference type="PROSITE" id="PS50918">
    <property type="entry name" value="WWE"/>
    <property type="match status" value="2"/>
</dbReference>
<feature type="region of interest" description="Disordered" evidence="12">
    <location>
        <begin position="215"/>
        <end position="255"/>
    </location>
</feature>
<dbReference type="KEGG" id="onl:100705787"/>
<evidence type="ECO:0000256" key="9">
    <source>
        <dbReference type="ARBA" id="ARBA00022976"/>
    </source>
</evidence>
<gene>
    <name evidence="15" type="primary">DTX2</name>
    <name evidence="15" type="synonym">dtx2</name>
</gene>
<dbReference type="CDD" id="cd09633">
    <property type="entry name" value="Deltex_C"/>
    <property type="match status" value="1"/>
</dbReference>
<dbReference type="InterPro" id="IPR039399">
    <property type="entry name" value="Deltex_C_sf"/>
</dbReference>
<dbReference type="GeneID" id="100705787"/>
<dbReference type="GO" id="GO:0008270">
    <property type="term" value="F:zinc ion binding"/>
    <property type="evidence" value="ECO:0007669"/>
    <property type="project" value="UniProtKB-KW"/>
</dbReference>
<protein>
    <recommendedName>
        <fullName evidence="11">E3 ubiquitin-protein ligase</fullName>
        <ecNumber evidence="11">2.3.2.27</ecNumber>
    </recommendedName>
</protein>
<evidence type="ECO:0000256" key="7">
    <source>
        <dbReference type="ARBA" id="ARBA00022771"/>
    </source>
</evidence>
<keyword evidence="11" id="KW-0963">Cytoplasm</keyword>
<dbReference type="AlphaFoldDB" id="I3K6E8"/>
<dbReference type="SMART" id="SM00678">
    <property type="entry name" value="WWE"/>
    <property type="match status" value="2"/>
</dbReference>
<dbReference type="Proteomes" id="UP000005207">
    <property type="component" value="Linkage group LG10"/>
</dbReference>
<proteinExistence type="inferred from homology"/>
<keyword evidence="8 11" id="KW-0862">Zinc</keyword>
<dbReference type="CTD" id="113878"/>
<evidence type="ECO:0000256" key="5">
    <source>
        <dbReference type="ARBA" id="ARBA00022723"/>
    </source>
</evidence>
<evidence type="ECO:0000256" key="4">
    <source>
        <dbReference type="ARBA" id="ARBA00022679"/>
    </source>
</evidence>
<evidence type="ECO:0000259" key="13">
    <source>
        <dbReference type="PROSITE" id="PS50089"/>
    </source>
</evidence>
<dbReference type="RefSeq" id="XP_003453484.1">
    <property type="nucleotide sequence ID" value="XM_003453436.5"/>
</dbReference>
<evidence type="ECO:0000256" key="1">
    <source>
        <dbReference type="ARBA" id="ARBA00000900"/>
    </source>
</evidence>
<dbReference type="eggNOG" id="ENOG502QQ9M">
    <property type="taxonomic scope" value="Eukaryota"/>
</dbReference>
<dbReference type="Pfam" id="PF18102">
    <property type="entry name" value="DTC"/>
    <property type="match status" value="1"/>
</dbReference>
<dbReference type="GeneTree" id="ENSGT00940000157641"/>
<reference evidence="15" key="3">
    <citation type="submission" date="2025-09" db="UniProtKB">
        <authorList>
            <consortium name="Ensembl"/>
        </authorList>
    </citation>
    <scope>IDENTIFICATION</scope>
</reference>
<dbReference type="GO" id="GO:0007219">
    <property type="term" value="P:Notch signaling pathway"/>
    <property type="evidence" value="ECO:0007669"/>
    <property type="project" value="UniProtKB-KW"/>
</dbReference>
<dbReference type="Gene3D" id="3.30.390.130">
    <property type="match status" value="1"/>
</dbReference>
<dbReference type="InterPro" id="IPR018957">
    <property type="entry name" value="Znf_C3HC4_RING-type"/>
</dbReference>
<evidence type="ECO:0000256" key="12">
    <source>
        <dbReference type="SAM" id="MobiDB-lite"/>
    </source>
</evidence>